<accession>A0ACA9LHQ1</accession>
<comment type="caution">
    <text evidence="1">The sequence shown here is derived from an EMBL/GenBank/DDBJ whole genome shotgun (WGS) entry which is preliminary data.</text>
</comment>
<proteinExistence type="predicted"/>
<evidence type="ECO:0000313" key="2">
    <source>
        <dbReference type="Proteomes" id="UP000789860"/>
    </source>
</evidence>
<dbReference type="EMBL" id="CAJVPM010006094">
    <property type="protein sequence ID" value="CAG8531669.1"/>
    <property type="molecule type" value="Genomic_DNA"/>
</dbReference>
<dbReference type="Proteomes" id="UP000789860">
    <property type="component" value="Unassembled WGS sequence"/>
</dbReference>
<feature type="non-terminal residue" evidence="1">
    <location>
        <position position="579"/>
    </location>
</feature>
<organism evidence="1 2">
    <name type="scientific">Scutellospora calospora</name>
    <dbReference type="NCBI Taxonomy" id="85575"/>
    <lineage>
        <taxon>Eukaryota</taxon>
        <taxon>Fungi</taxon>
        <taxon>Fungi incertae sedis</taxon>
        <taxon>Mucoromycota</taxon>
        <taxon>Glomeromycotina</taxon>
        <taxon>Glomeromycetes</taxon>
        <taxon>Diversisporales</taxon>
        <taxon>Gigasporaceae</taxon>
        <taxon>Scutellospora</taxon>
    </lineage>
</organism>
<name>A0ACA9LHQ1_9GLOM</name>
<sequence>MKTTEDSKPKPPEKILLDNIASIFFPDASYVDPFGFFDTDEEEATNVKFDNSEIKYDKTSYKDKNIVTNSLIAVNRFGQSFTKDFPKAFKLRLHGFFNQVNMSIILNAGKEGVIIDSENTKKIYEPPGNFIITLSFLNGKKTGDANEKENEKNFPFMKEQIELEDIFKKGTFRFDNTDDNIKSRINEDKWEFMFAVDTPVNVNELSKNTQMNKPQWYDFNTQLYYTHTNKGQKNESQGMPYGVKRVDEEKNLIIYCCDKETITDSKGQQTNIVGYQPNIIWVLTMTLDSDIMKKNIENSLKIPNIEYNTDITFFGKEPLFPTHPGPFLLINKIIPMIAYETNIDSVANLKHASGSALKQLVDAVKHAIENPDKEFDIPFDPNSNILSYYNKKINEKTKIVELQPKSLLYNQIQNNTRLGPWNIKELNDVIKQKGNELIEKSISEIKNEKDQDKIKKNIESLKKINKFFINDKDKFNKDLDLLQSKLKIINDSKISPNILNNHVSITFLERRKKNFKLKPLYFFSNISLKNSLKIILDRYKKNVEVDNENIIHINKIILSNLKSYKGNFYTKPWKPFTHH</sequence>
<evidence type="ECO:0000313" key="1">
    <source>
        <dbReference type="EMBL" id="CAG8531669.1"/>
    </source>
</evidence>
<keyword evidence="2" id="KW-1185">Reference proteome</keyword>
<gene>
    <name evidence="1" type="ORF">SCALOS_LOCUS4483</name>
</gene>
<protein>
    <submittedName>
        <fullName evidence="1">7304_t:CDS:1</fullName>
    </submittedName>
</protein>
<reference evidence="1" key="1">
    <citation type="submission" date="2021-06" db="EMBL/GenBank/DDBJ databases">
        <authorList>
            <person name="Kallberg Y."/>
            <person name="Tangrot J."/>
            <person name="Rosling A."/>
        </authorList>
    </citation>
    <scope>NUCLEOTIDE SEQUENCE</scope>
    <source>
        <strain evidence="1">AU212A</strain>
    </source>
</reference>